<evidence type="ECO:0000259" key="13">
    <source>
        <dbReference type="PROSITE" id="PS50862"/>
    </source>
</evidence>
<dbReference type="OrthoDB" id="9800814at2"/>
<keyword evidence="6 11" id="KW-0547">Nucleotide-binding</keyword>
<dbReference type="GO" id="GO:0004821">
    <property type="term" value="F:histidine-tRNA ligase activity"/>
    <property type="evidence" value="ECO:0007669"/>
    <property type="project" value="UniProtKB-UniRule"/>
</dbReference>
<dbReference type="FunFam" id="3.30.930.10:FF:000005">
    <property type="entry name" value="Histidine--tRNA ligase"/>
    <property type="match status" value="1"/>
</dbReference>
<evidence type="ECO:0000256" key="9">
    <source>
        <dbReference type="ARBA" id="ARBA00023146"/>
    </source>
</evidence>
<dbReference type="SUPFAM" id="SSF52954">
    <property type="entry name" value="Class II aaRS ABD-related"/>
    <property type="match status" value="1"/>
</dbReference>
<evidence type="ECO:0000256" key="3">
    <source>
        <dbReference type="ARBA" id="ARBA00011738"/>
    </source>
</evidence>
<dbReference type="EC" id="6.1.1.21" evidence="11"/>
<dbReference type="InterPro" id="IPR015807">
    <property type="entry name" value="His-tRNA-ligase"/>
</dbReference>
<dbReference type="InterPro" id="IPR006195">
    <property type="entry name" value="aa-tRNA-synth_II"/>
</dbReference>
<feature type="binding site" evidence="12">
    <location>
        <position position="259"/>
    </location>
    <ligand>
        <name>L-histidine</name>
        <dbReference type="ChEBI" id="CHEBI:57595"/>
    </ligand>
</feature>
<dbReference type="HAMAP" id="MF_00127">
    <property type="entry name" value="His_tRNA_synth"/>
    <property type="match status" value="1"/>
</dbReference>
<dbReference type="InterPro" id="IPR033656">
    <property type="entry name" value="HisRS_anticodon"/>
</dbReference>
<evidence type="ECO:0000256" key="10">
    <source>
        <dbReference type="ARBA" id="ARBA00047639"/>
    </source>
</evidence>
<name>A0A285JFM2_9GAMM</name>
<feature type="binding site" evidence="12">
    <location>
        <begin position="263"/>
        <end position="264"/>
    </location>
    <ligand>
        <name>L-histidine</name>
        <dbReference type="ChEBI" id="CHEBI:57595"/>
    </ligand>
</feature>
<dbReference type="InterPro" id="IPR004154">
    <property type="entry name" value="Anticodon-bd"/>
</dbReference>
<dbReference type="CDD" id="cd00859">
    <property type="entry name" value="HisRS_anticodon"/>
    <property type="match status" value="1"/>
</dbReference>
<keyword evidence="4 11" id="KW-0963">Cytoplasm</keyword>
<keyword evidence="15" id="KW-1185">Reference proteome</keyword>
<sequence length="425" mass="47203">MAKNIQAIRGMNDCLPQDTPLWQHLEQVLRSTVARFGYSEIRFPIVEMTELFKRSIGEVTDIVEKEMYTFADRNGDSLTLRPEGTACCVRAGNEHGLLYNQEQRLWYMGPMFRHERPQKGRYRQFHQFGLEAFGIASSDIDAEVIMLTANLWQQLGLAPYVSLQLNSLGSNEARAVYRDALVAYLEQHKSQLDEDSLRRMHSNPLRVLDSKNPALAEVLAAAPQLCDYLDADSAEHFSQLKRRLDAAGIAYTVNPTLVRGLDYYNKTVFEWVTTELGAQGTVCAGGRYDGLVEQLGGKATPAVGFALGMERLVLLLQTLQLVSVPEATADIYIMPMGEAAELAAIAIAEQLRSGLAPKRVILHCGGGNLKKQMKRADKSGAELGLIIGADELERGEITLKWLRQDKPQQTLALAELPQLLASVVE</sequence>
<dbReference type="GO" id="GO:0005737">
    <property type="term" value="C:cytoplasm"/>
    <property type="evidence" value="ECO:0007669"/>
    <property type="project" value="UniProtKB-SubCell"/>
</dbReference>
<evidence type="ECO:0000256" key="5">
    <source>
        <dbReference type="ARBA" id="ARBA00022598"/>
    </source>
</evidence>
<evidence type="ECO:0000256" key="7">
    <source>
        <dbReference type="ARBA" id="ARBA00022840"/>
    </source>
</evidence>
<gene>
    <name evidence="11" type="primary">hisS</name>
    <name evidence="14" type="ORF">SAMN06297280_3336</name>
</gene>
<evidence type="ECO:0000256" key="11">
    <source>
        <dbReference type="HAMAP-Rule" id="MF_00127"/>
    </source>
</evidence>
<evidence type="ECO:0000256" key="4">
    <source>
        <dbReference type="ARBA" id="ARBA00022490"/>
    </source>
</evidence>
<dbReference type="PANTHER" id="PTHR43707">
    <property type="entry name" value="HISTIDYL-TRNA SYNTHETASE"/>
    <property type="match status" value="1"/>
</dbReference>
<dbReference type="EMBL" id="OBEB01000007">
    <property type="protein sequence ID" value="SNY57951.1"/>
    <property type="molecule type" value="Genomic_DNA"/>
</dbReference>
<comment type="catalytic activity">
    <reaction evidence="10 11">
        <text>tRNA(His) + L-histidine + ATP = L-histidyl-tRNA(His) + AMP + diphosphate + H(+)</text>
        <dbReference type="Rhea" id="RHEA:17313"/>
        <dbReference type="Rhea" id="RHEA-COMP:9665"/>
        <dbReference type="Rhea" id="RHEA-COMP:9689"/>
        <dbReference type="ChEBI" id="CHEBI:15378"/>
        <dbReference type="ChEBI" id="CHEBI:30616"/>
        <dbReference type="ChEBI" id="CHEBI:33019"/>
        <dbReference type="ChEBI" id="CHEBI:57595"/>
        <dbReference type="ChEBI" id="CHEBI:78442"/>
        <dbReference type="ChEBI" id="CHEBI:78527"/>
        <dbReference type="ChEBI" id="CHEBI:456215"/>
        <dbReference type="EC" id="6.1.1.21"/>
    </reaction>
</comment>
<dbReference type="InterPro" id="IPR041715">
    <property type="entry name" value="HisRS-like_core"/>
</dbReference>
<dbReference type="PANTHER" id="PTHR43707:SF1">
    <property type="entry name" value="HISTIDINE--TRNA LIGASE, MITOCHONDRIAL-RELATED"/>
    <property type="match status" value="1"/>
</dbReference>
<dbReference type="CDD" id="cd00773">
    <property type="entry name" value="HisRS-like_core"/>
    <property type="match status" value="1"/>
</dbReference>
<keyword evidence="8 11" id="KW-0648">Protein biosynthesis</keyword>
<accession>A0A285JFM2</accession>
<dbReference type="Gene3D" id="3.40.50.800">
    <property type="entry name" value="Anticodon-binding domain"/>
    <property type="match status" value="1"/>
</dbReference>
<dbReference type="GO" id="GO:0005524">
    <property type="term" value="F:ATP binding"/>
    <property type="evidence" value="ECO:0007669"/>
    <property type="project" value="UniProtKB-UniRule"/>
</dbReference>
<dbReference type="RefSeq" id="WP_097112520.1">
    <property type="nucleotide sequence ID" value="NZ_OBEB01000007.1"/>
</dbReference>
<keyword evidence="7 11" id="KW-0067">ATP-binding</keyword>
<evidence type="ECO:0000256" key="12">
    <source>
        <dbReference type="PIRSR" id="PIRSR001549-1"/>
    </source>
</evidence>
<evidence type="ECO:0000256" key="8">
    <source>
        <dbReference type="ARBA" id="ARBA00022917"/>
    </source>
</evidence>
<keyword evidence="9 11" id="KW-0030">Aminoacyl-tRNA synthetase</keyword>
<dbReference type="InterPro" id="IPR004516">
    <property type="entry name" value="HisRS/HisZ"/>
</dbReference>
<dbReference type="InterPro" id="IPR036621">
    <property type="entry name" value="Anticodon-bd_dom_sf"/>
</dbReference>
<feature type="binding site" evidence="12">
    <location>
        <position position="127"/>
    </location>
    <ligand>
        <name>L-histidine</name>
        <dbReference type="ChEBI" id="CHEBI:57595"/>
    </ligand>
</feature>
<dbReference type="Pfam" id="PF03129">
    <property type="entry name" value="HGTP_anticodon"/>
    <property type="match status" value="1"/>
</dbReference>
<feature type="binding site" evidence="12">
    <location>
        <begin position="83"/>
        <end position="85"/>
    </location>
    <ligand>
        <name>L-histidine</name>
        <dbReference type="ChEBI" id="CHEBI:57595"/>
    </ligand>
</feature>
<dbReference type="InterPro" id="IPR045864">
    <property type="entry name" value="aa-tRNA-synth_II/BPL/LPL"/>
</dbReference>
<dbReference type="GO" id="GO:0006427">
    <property type="term" value="P:histidyl-tRNA aminoacylation"/>
    <property type="evidence" value="ECO:0007669"/>
    <property type="project" value="UniProtKB-UniRule"/>
</dbReference>
<keyword evidence="5 11" id="KW-0436">Ligase</keyword>
<dbReference type="PROSITE" id="PS50862">
    <property type="entry name" value="AA_TRNA_LIGASE_II"/>
    <property type="match status" value="1"/>
</dbReference>
<reference evidence="15" key="1">
    <citation type="submission" date="2017-09" db="EMBL/GenBank/DDBJ databases">
        <authorList>
            <person name="Varghese N."/>
            <person name="Submissions S."/>
        </authorList>
    </citation>
    <scope>NUCLEOTIDE SEQUENCE [LARGE SCALE GENOMIC DNA]</scope>
    <source>
        <strain evidence="15">CGMCC 1.12461</strain>
    </source>
</reference>
<comment type="subcellular location">
    <subcellularLocation>
        <location evidence="1 11">Cytoplasm</location>
    </subcellularLocation>
</comment>
<dbReference type="AlphaFoldDB" id="A0A285JFM2"/>
<dbReference type="Proteomes" id="UP000219353">
    <property type="component" value="Unassembled WGS sequence"/>
</dbReference>
<comment type="subunit">
    <text evidence="3 11">Homodimer.</text>
</comment>
<evidence type="ECO:0000313" key="14">
    <source>
        <dbReference type="EMBL" id="SNY57951.1"/>
    </source>
</evidence>
<dbReference type="NCBIfam" id="TIGR00442">
    <property type="entry name" value="hisS"/>
    <property type="match status" value="1"/>
</dbReference>
<feature type="binding site" evidence="12">
    <location>
        <position position="131"/>
    </location>
    <ligand>
        <name>L-histidine</name>
        <dbReference type="ChEBI" id="CHEBI:57595"/>
    </ligand>
</feature>
<organism evidence="14 15">
    <name type="scientific">Arsukibacterium tuosuense</name>
    <dbReference type="NCBI Taxonomy" id="1323745"/>
    <lineage>
        <taxon>Bacteria</taxon>
        <taxon>Pseudomonadati</taxon>
        <taxon>Pseudomonadota</taxon>
        <taxon>Gammaproteobacteria</taxon>
        <taxon>Chromatiales</taxon>
        <taxon>Chromatiaceae</taxon>
        <taxon>Arsukibacterium</taxon>
    </lineage>
</organism>
<evidence type="ECO:0000256" key="2">
    <source>
        <dbReference type="ARBA" id="ARBA00008226"/>
    </source>
</evidence>
<feature type="binding site" evidence="12">
    <location>
        <position position="113"/>
    </location>
    <ligand>
        <name>L-histidine</name>
        <dbReference type="ChEBI" id="CHEBI:57595"/>
    </ligand>
</feature>
<dbReference type="Gene3D" id="3.30.930.10">
    <property type="entry name" value="Bira Bifunctional Protein, Domain 2"/>
    <property type="match status" value="1"/>
</dbReference>
<dbReference type="SUPFAM" id="SSF55681">
    <property type="entry name" value="Class II aaRS and biotin synthetases"/>
    <property type="match status" value="1"/>
</dbReference>
<evidence type="ECO:0000313" key="15">
    <source>
        <dbReference type="Proteomes" id="UP000219353"/>
    </source>
</evidence>
<dbReference type="Pfam" id="PF13393">
    <property type="entry name" value="tRNA-synt_His"/>
    <property type="match status" value="1"/>
</dbReference>
<comment type="similarity">
    <text evidence="2 11">Belongs to the class-II aminoacyl-tRNA synthetase family.</text>
</comment>
<protein>
    <recommendedName>
        <fullName evidence="11">Histidine--tRNA ligase</fullName>
        <ecNumber evidence="11">6.1.1.21</ecNumber>
    </recommendedName>
    <alternativeName>
        <fullName evidence="11">Histidyl-tRNA synthetase</fullName>
        <shortName evidence="11">HisRS</shortName>
    </alternativeName>
</protein>
<feature type="domain" description="Aminoacyl-transfer RNA synthetases class-II family profile" evidence="13">
    <location>
        <begin position="1"/>
        <end position="325"/>
    </location>
</feature>
<evidence type="ECO:0000256" key="1">
    <source>
        <dbReference type="ARBA" id="ARBA00004496"/>
    </source>
</evidence>
<dbReference type="PIRSF" id="PIRSF001549">
    <property type="entry name" value="His-tRNA_synth"/>
    <property type="match status" value="1"/>
</dbReference>
<evidence type="ECO:0000256" key="6">
    <source>
        <dbReference type="ARBA" id="ARBA00022741"/>
    </source>
</evidence>
<proteinExistence type="inferred from homology"/>